<sequence length="83" mass="9590">MFYFNICSWRGGTATTLWAGFCAPYQLWGRYSLFSLKYAHLLVRLVFSAINKYSSCFVKVIYFVSPAFVTSDRFSSDIQPFLS</sequence>
<reference evidence="1" key="2">
    <citation type="journal article" date="2015" name="Fish Shellfish Immunol.">
        <title>Early steps in the European eel (Anguilla anguilla)-Vibrio vulnificus interaction in the gills: Role of the RtxA13 toxin.</title>
        <authorList>
            <person name="Callol A."/>
            <person name="Pajuelo D."/>
            <person name="Ebbesson L."/>
            <person name="Teles M."/>
            <person name="MacKenzie S."/>
            <person name="Amaro C."/>
        </authorList>
    </citation>
    <scope>NUCLEOTIDE SEQUENCE</scope>
</reference>
<dbReference type="EMBL" id="GBXM01020710">
    <property type="protein sequence ID" value="JAH87867.1"/>
    <property type="molecule type" value="Transcribed_RNA"/>
</dbReference>
<evidence type="ECO:0000313" key="1">
    <source>
        <dbReference type="EMBL" id="JAH87867.1"/>
    </source>
</evidence>
<protein>
    <submittedName>
        <fullName evidence="1">Uncharacterized protein</fullName>
    </submittedName>
</protein>
<dbReference type="AlphaFoldDB" id="A0A0E9WC00"/>
<proteinExistence type="predicted"/>
<accession>A0A0E9WC00</accession>
<name>A0A0E9WC00_ANGAN</name>
<reference evidence="1" key="1">
    <citation type="submission" date="2014-11" db="EMBL/GenBank/DDBJ databases">
        <authorList>
            <person name="Amaro Gonzalez C."/>
        </authorList>
    </citation>
    <scope>NUCLEOTIDE SEQUENCE</scope>
</reference>
<organism evidence="1">
    <name type="scientific">Anguilla anguilla</name>
    <name type="common">European freshwater eel</name>
    <name type="synonym">Muraena anguilla</name>
    <dbReference type="NCBI Taxonomy" id="7936"/>
    <lineage>
        <taxon>Eukaryota</taxon>
        <taxon>Metazoa</taxon>
        <taxon>Chordata</taxon>
        <taxon>Craniata</taxon>
        <taxon>Vertebrata</taxon>
        <taxon>Euteleostomi</taxon>
        <taxon>Actinopterygii</taxon>
        <taxon>Neopterygii</taxon>
        <taxon>Teleostei</taxon>
        <taxon>Anguilliformes</taxon>
        <taxon>Anguillidae</taxon>
        <taxon>Anguilla</taxon>
    </lineage>
</organism>